<reference evidence="2" key="1">
    <citation type="submission" date="2023-07" db="EMBL/GenBank/DDBJ databases">
        <title>Biological control against Fusarium languescens, the causal agent of wilt in Jalapeno peppers, by a novel bacterial subspecies: Bacillus cabrialesii subsp. tritici TSO2.</title>
        <authorList>
            <person name="Montoya-Martinez A.C."/>
            <person name="Figueroa-Brambila K.M."/>
            <person name="Escalante-Beltran A."/>
            <person name="Lopez-Montoya N.D."/>
            <person name="Valenzuela-Ruiz V."/>
            <person name="Parra-Cota F.I."/>
            <person name="Estrada Alvarado M.I."/>
            <person name="De Los Santos Villalobos S."/>
        </authorList>
    </citation>
    <scope>NUCLEOTIDE SEQUENCE</scope>
    <source>
        <strain evidence="2">TSO2</strain>
    </source>
</reference>
<name>A0ABT9DPX9_9BACI</name>
<dbReference type="InterPro" id="IPR015422">
    <property type="entry name" value="PyrdxlP-dep_Trfase_small"/>
</dbReference>
<dbReference type="EMBL" id="JAHBMK020000001">
    <property type="protein sequence ID" value="MDO8226747.1"/>
    <property type="molecule type" value="Genomic_DNA"/>
</dbReference>
<dbReference type="SUPFAM" id="SSF53383">
    <property type="entry name" value="PLP-dependent transferases"/>
    <property type="match status" value="1"/>
</dbReference>
<dbReference type="EC" id="2.6.1.-" evidence="2"/>
<dbReference type="PANTHER" id="PTHR30244">
    <property type="entry name" value="TRANSAMINASE"/>
    <property type="match status" value="1"/>
</dbReference>
<comment type="similarity">
    <text evidence="1">Belongs to the DegT/DnrJ/EryC1 family.</text>
</comment>
<dbReference type="Gene3D" id="3.40.640.10">
    <property type="entry name" value="Type I PLP-dependent aspartate aminotransferase-like (Major domain)"/>
    <property type="match status" value="1"/>
</dbReference>
<keyword evidence="2" id="KW-0808">Transferase</keyword>
<keyword evidence="2" id="KW-0032">Aminotransferase</keyword>
<organism evidence="2 3">
    <name type="scientific">Bacillus cabrialesii subsp. tritici</name>
    <dbReference type="NCBI Taxonomy" id="2944916"/>
    <lineage>
        <taxon>Bacteria</taxon>
        <taxon>Bacillati</taxon>
        <taxon>Bacillota</taxon>
        <taxon>Bacilli</taxon>
        <taxon>Bacillales</taxon>
        <taxon>Bacillaceae</taxon>
        <taxon>Bacillus</taxon>
        <taxon>Bacillus cabrialesii</taxon>
    </lineage>
</organism>
<dbReference type="InterPro" id="IPR015421">
    <property type="entry name" value="PyrdxlP-dep_Trfase_major"/>
</dbReference>
<dbReference type="Gene3D" id="3.90.1150.10">
    <property type="entry name" value="Aspartate Aminotransferase, domain 1"/>
    <property type="match status" value="1"/>
</dbReference>
<accession>A0ABT9DPX9</accession>
<dbReference type="Proteomes" id="UP001177121">
    <property type="component" value="Unassembled WGS sequence"/>
</dbReference>
<evidence type="ECO:0000256" key="1">
    <source>
        <dbReference type="RuleBase" id="RU004508"/>
    </source>
</evidence>
<dbReference type="RefSeq" id="WP_304718088.1">
    <property type="nucleotide sequence ID" value="NZ_JAHBMK020000001.1"/>
</dbReference>
<protein>
    <submittedName>
        <fullName evidence="2">DegT/DnrJ/EryC1/StrS family aminotransferase</fullName>
        <ecNumber evidence="2">2.6.1.-</ecNumber>
    </submittedName>
</protein>
<gene>
    <name evidence="2" type="ORF">KHP33_018210</name>
</gene>
<dbReference type="PIRSF" id="PIRSF000390">
    <property type="entry name" value="PLP_StrS"/>
    <property type="match status" value="1"/>
</dbReference>
<evidence type="ECO:0000313" key="3">
    <source>
        <dbReference type="Proteomes" id="UP001177121"/>
    </source>
</evidence>
<evidence type="ECO:0000313" key="2">
    <source>
        <dbReference type="EMBL" id="MDO8226747.1"/>
    </source>
</evidence>
<dbReference type="GO" id="GO:0008483">
    <property type="term" value="F:transaminase activity"/>
    <property type="evidence" value="ECO:0007669"/>
    <property type="project" value="UniProtKB-KW"/>
</dbReference>
<dbReference type="InterPro" id="IPR000653">
    <property type="entry name" value="DegT/StrS_aminotransferase"/>
</dbReference>
<dbReference type="Pfam" id="PF01041">
    <property type="entry name" value="DegT_DnrJ_EryC1"/>
    <property type="match status" value="1"/>
</dbReference>
<dbReference type="PANTHER" id="PTHR30244:SF34">
    <property type="entry name" value="DTDP-4-AMINO-4,6-DIDEOXYGALACTOSE TRANSAMINASE"/>
    <property type="match status" value="1"/>
</dbReference>
<dbReference type="InterPro" id="IPR015424">
    <property type="entry name" value="PyrdxlP-dep_Trfase"/>
</dbReference>
<keyword evidence="3" id="KW-1185">Reference proteome</keyword>
<keyword evidence="1" id="KW-0663">Pyridoxal phosphate</keyword>
<proteinExistence type="inferred from homology"/>
<comment type="caution">
    <text evidence="2">The sequence shown here is derived from an EMBL/GenBank/DDBJ whole genome shotgun (WGS) entry which is preliminary data.</text>
</comment>
<dbReference type="CDD" id="cd00616">
    <property type="entry name" value="AHBA_syn"/>
    <property type="match status" value="1"/>
</dbReference>
<sequence length="389" mass="43608">MISKQFISFHRPDITNEELETVAETIKSGWISKGPKVIEFEKKLGEYLGAEHVISCNSGTAALHMALLALGVGEGDEVIVPSFTFCSSVNVILHVGATPVFADICEDDLCIDPEDVRQKLSPRTKAVIAVHFAGYPANLAELSSICKENGLYLIEDAAHALGTRYKGKMIGTHGDAVCFSFYATKNITTGEGGALILKDEEAAERARLYGWHGITKNAWNRYGEKGSWRYDVLLPGFKYNMTDIQAALGLVQLKRAAEIQEKRTRIANYYASELTNQSERAELPLTDIPSHITHSWHLFILRVKKRGEMERDQFIENMKAKHIGLSVHFIPVHMHPYYKEHFPAKLPVTERIFPEIVSLPLYSQLSKEDCQYIVQSIKEVLSLSQEVGQ</sequence>